<accession>A0A7C9TC72</accession>
<dbReference type="AlphaFoldDB" id="A0A7C9TC72"/>
<reference evidence="1 2" key="1">
    <citation type="submission" date="2019-09" db="EMBL/GenBank/DDBJ databases">
        <title>H2 Metabolism Revealed by Metagenomic Analysis in Subglacial Sediment of East Antarctica.</title>
        <authorList>
            <person name="Yang Z."/>
            <person name="Zhang Y."/>
            <person name="Lv Y."/>
            <person name="Yan W."/>
            <person name="Xiao X."/>
            <person name="Sun B."/>
            <person name="Ma H."/>
        </authorList>
    </citation>
    <scope>NUCLEOTIDE SEQUENCE [LARGE SCALE GENOMIC DNA]</scope>
    <source>
        <strain evidence="1">Bin2_2</strain>
    </source>
</reference>
<protein>
    <submittedName>
        <fullName evidence="1">Uncharacterized protein</fullName>
    </submittedName>
</protein>
<evidence type="ECO:0000313" key="1">
    <source>
        <dbReference type="EMBL" id="NDP49525.1"/>
    </source>
</evidence>
<comment type="caution">
    <text evidence="1">The sequence shown here is derived from an EMBL/GenBank/DDBJ whole genome shotgun (WGS) entry which is preliminary data.</text>
</comment>
<organism evidence="1 2">
    <name type="scientific">Sulfuriferula multivorans</name>
    <dbReference type="NCBI Taxonomy" id="1559896"/>
    <lineage>
        <taxon>Bacteria</taxon>
        <taxon>Pseudomonadati</taxon>
        <taxon>Pseudomonadota</taxon>
        <taxon>Betaproteobacteria</taxon>
        <taxon>Nitrosomonadales</taxon>
        <taxon>Sulfuricellaceae</taxon>
        <taxon>Sulfuriferula</taxon>
    </lineage>
</organism>
<dbReference type="EMBL" id="JAAFGW010000293">
    <property type="protein sequence ID" value="NDP49525.1"/>
    <property type="molecule type" value="Genomic_DNA"/>
</dbReference>
<proteinExistence type="predicted"/>
<dbReference type="Proteomes" id="UP000483432">
    <property type="component" value="Unassembled WGS sequence"/>
</dbReference>
<sequence>MIELEPGKSLDINLKEDSQGRDRVIVALQAAGCELNLTPHQARVLATELIMAVNRAEVRSNLKHSHNLARSPQSAVQNREMFKQGFAKTI</sequence>
<gene>
    <name evidence="1" type="ORF">GZ085_14280</name>
</gene>
<name>A0A7C9TC72_9PROT</name>
<evidence type="ECO:0000313" key="2">
    <source>
        <dbReference type="Proteomes" id="UP000483432"/>
    </source>
</evidence>